<evidence type="ECO:0000256" key="1">
    <source>
        <dbReference type="SAM" id="Phobius"/>
    </source>
</evidence>
<dbReference type="RefSeq" id="WP_125480516.1">
    <property type="nucleotide sequence ID" value="NZ_RSFW01000014.1"/>
</dbReference>
<accession>A0A427TR24</accession>
<name>A0A427TR24_9BACI</name>
<comment type="caution">
    <text evidence="2">The sequence shown here is derived from an EMBL/GenBank/DDBJ whole genome shotgun (WGS) entry which is preliminary data.</text>
</comment>
<evidence type="ECO:0000313" key="2">
    <source>
        <dbReference type="EMBL" id="RSD26857.1"/>
    </source>
</evidence>
<protein>
    <submittedName>
        <fullName evidence="2">Uncharacterized protein</fullName>
    </submittedName>
</protein>
<feature type="transmembrane region" description="Helical" evidence="1">
    <location>
        <begin position="12"/>
        <end position="31"/>
    </location>
</feature>
<dbReference type="Proteomes" id="UP000279911">
    <property type="component" value="Unassembled WGS sequence"/>
</dbReference>
<keyword evidence="1" id="KW-0472">Membrane</keyword>
<dbReference type="EMBL" id="RSFW01000014">
    <property type="protein sequence ID" value="RSD26857.1"/>
    <property type="molecule type" value="Genomic_DNA"/>
</dbReference>
<proteinExistence type="predicted"/>
<dbReference type="OrthoDB" id="2968698at2"/>
<keyword evidence="1" id="KW-0812">Transmembrane</keyword>
<evidence type="ECO:0000313" key="3">
    <source>
        <dbReference type="Proteomes" id="UP000279911"/>
    </source>
</evidence>
<organism evidence="2 3">
    <name type="scientific">Mesobacillus subterraneus</name>
    <dbReference type="NCBI Taxonomy" id="285983"/>
    <lineage>
        <taxon>Bacteria</taxon>
        <taxon>Bacillati</taxon>
        <taxon>Bacillota</taxon>
        <taxon>Bacilli</taxon>
        <taxon>Bacillales</taxon>
        <taxon>Bacillaceae</taxon>
        <taxon>Mesobacillus</taxon>
    </lineage>
</organism>
<keyword evidence="1" id="KW-1133">Transmembrane helix</keyword>
<sequence>MGIIQGKSLKEWRNFLIATVLIIGAASYYQVFFKPKNSLELYQAISFAEDFEEATKLTLEGYENNFKEKDFDYINRIDTSANSISQFTLFEYDEKTYVIMTSPGTERLKVLAVEELPADVRDYFLDLAR</sequence>
<dbReference type="AlphaFoldDB" id="A0A427TR24"/>
<reference evidence="3" key="1">
    <citation type="submission" date="2018-12" db="EMBL/GenBank/DDBJ databases">
        <title>Bacillus chawlae sp. nov., Bacillus glennii sp. nov., and Bacillus saganii sp. nov. Isolated from the Vehicle Assembly Building at Kennedy Space Center where the Viking Spacecraft were Assembled.</title>
        <authorList>
            <person name="Seuylemezian A."/>
            <person name="Vaishampayan P."/>
        </authorList>
    </citation>
    <scope>NUCLEOTIDE SEQUENCE [LARGE SCALE GENOMIC DNA]</scope>
    <source>
        <strain evidence="3">DSM 13966</strain>
    </source>
</reference>
<gene>
    <name evidence="2" type="ORF">EJA10_13485</name>
</gene>